<name>A0A7Y6Q315_9HYPH</name>
<evidence type="ECO:0000256" key="2">
    <source>
        <dbReference type="ARBA" id="ARBA00022963"/>
    </source>
</evidence>
<dbReference type="PANTHER" id="PTHR14226">
    <property type="entry name" value="NEUROPATHY TARGET ESTERASE/SWISS CHEESE D.MELANOGASTER"/>
    <property type="match status" value="1"/>
</dbReference>
<dbReference type="Gene3D" id="3.40.1090.10">
    <property type="entry name" value="Cytosolic phospholipase A2 catalytic domain"/>
    <property type="match status" value="2"/>
</dbReference>
<sequence length="294" mass="31227">MKQDVSTVNVSPASASEPSVALALGGGGARGLAHIHVIEAFNELGIRPVVIAGSSIGAIMGAGMAAGVSGKEIREHTLATVGHRREVVNRLWQLRPASWSEAMTNGFRFGQFNVERVLKAFLPAGIPATFSELGVPLKVVVTDYYGQTEHVCETGDLQKALAASAALPAVFMPVKIEGRVMIDGGIYNPIPFDHLRGLAEIVVGVDVVGGPDGDGKTIPSRIDSLFGASQLMMQSIIAMKLKEGAPDILLRPDVGRYRVMDFLRAKEILAATAGIKDQFKRTLEERMKVASVSG</sequence>
<dbReference type="GO" id="GO:0016042">
    <property type="term" value="P:lipid catabolic process"/>
    <property type="evidence" value="ECO:0007669"/>
    <property type="project" value="UniProtKB-UniRule"/>
</dbReference>
<dbReference type="AlphaFoldDB" id="A0A7Y6Q315"/>
<keyword evidence="3 4" id="KW-0443">Lipid metabolism</keyword>
<dbReference type="InterPro" id="IPR016035">
    <property type="entry name" value="Acyl_Trfase/lysoPLipase"/>
</dbReference>
<evidence type="ECO:0000259" key="5">
    <source>
        <dbReference type="PROSITE" id="PS51635"/>
    </source>
</evidence>
<dbReference type="SUPFAM" id="SSF52151">
    <property type="entry name" value="FabD/lysophospholipase-like"/>
    <property type="match status" value="1"/>
</dbReference>
<feature type="short sequence motif" description="GXGXXG" evidence="4">
    <location>
        <begin position="26"/>
        <end position="31"/>
    </location>
</feature>
<dbReference type="EMBL" id="JABWDU010000001">
    <property type="protein sequence ID" value="NVD37930.1"/>
    <property type="molecule type" value="Genomic_DNA"/>
</dbReference>
<dbReference type="InterPro" id="IPR050301">
    <property type="entry name" value="NTE"/>
</dbReference>
<evidence type="ECO:0000256" key="3">
    <source>
        <dbReference type="ARBA" id="ARBA00023098"/>
    </source>
</evidence>
<comment type="caution">
    <text evidence="6">The sequence shown here is derived from an EMBL/GenBank/DDBJ whole genome shotgun (WGS) entry which is preliminary data.</text>
</comment>
<feature type="active site" description="Nucleophile" evidence="4">
    <location>
        <position position="55"/>
    </location>
</feature>
<proteinExistence type="predicted"/>
<protein>
    <submittedName>
        <fullName evidence="6">Patatin-like phospholipase family protein</fullName>
    </submittedName>
</protein>
<feature type="active site" description="Proton acceptor" evidence="4">
    <location>
        <position position="183"/>
    </location>
</feature>
<dbReference type="Proteomes" id="UP000520198">
    <property type="component" value="Unassembled WGS sequence"/>
</dbReference>
<keyword evidence="1 4" id="KW-0378">Hydrolase</keyword>
<evidence type="ECO:0000256" key="4">
    <source>
        <dbReference type="PROSITE-ProRule" id="PRU01161"/>
    </source>
</evidence>
<keyword evidence="7" id="KW-1185">Reference proteome</keyword>
<evidence type="ECO:0000313" key="6">
    <source>
        <dbReference type="EMBL" id="NVD37930.1"/>
    </source>
</evidence>
<dbReference type="PANTHER" id="PTHR14226:SF29">
    <property type="entry name" value="NEUROPATHY TARGET ESTERASE SWS"/>
    <property type="match status" value="1"/>
</dbReference>
<feature type="domain" description="PNPLA" evidence="5">
    <location>
        <begin position="22"/>
        <end position="196"/>
    </location>
</feature>
<feature type="short sequence motif" description="DGA/G" evidence="4">
    <location>
        <begin position="183"/>
        <end position="185"/>
    </location>
</feature>
<dbReference type="RefSeq" id="WP_176351641.1">
    <property type="nucleotide sequence ID" value="NZ_JABWDU010000001.1"/>
</dbReference>
<dbReference type="PROSITE" id="PS51635">
    <property type="entry name" value="PNPLA"/>
    <property type="match status" value="1"/>
</dbReference>
<keyword evidence="2 4" id="KW-0442">Lipid degradation</keyword>
<gene>
    <name evidence="6" type="ORF">HT585_03620</name>
</gene>
<organism evidence="6 7">
    <name type="scientific">Ensifer oleiphilus</name>
    <dbReference type="NCBI Taxonomy" id="2742698"/>
    <lineage>
        <taxon>Bacteria</taxon>
        <taxon>Pseudomonadati</taxon>
        <taxon>Pseudomonadota</taxon>
        <taxon>Alphaproteobacteria</taxon>
        <taxon>Hyphomicrobiales</taxon>
        <taxon>Rhizobiaceae</taxon>
        <taxon>Sinorhizobium/Ensifer group</taxon>
        <taxon>Ensifer</taxon>
    </lineage>
</organism>
<reference evidence="6 7" key="1">
    <citation type="submission" date="2020-06" db="EMBL/GenBank/DDBJ databases">
        <authorList>
            <person name="Grouzdev D.S."/>
        </authorList>
    </citation>
    <scope>NUCLEOTIDE SEQUENCE [LARGE SCALE GENOMIC DNA]</scope>
    <source>
        <strain evidence="6 7">HO-A22</strain>
    </source>
</reference>
<feature type="short sequence motif" description="GXSXG" evidence="4">
    <location>
        <begin position="53"/>
        <end position="57"/>
    </location>
</feature>
<accession>A0A7Y6Q315</accession>
<dbReference type="GO" id="GO:0016787">
    <property type="term" value="F:hydrolase activity"/>
    <property type="evidence" value="ECO:0007669"/>
    <property type="project" value="UniProtKB-UniRule"/>
</dbReference>
<evidence type="ECO:0000256" key="1">
    <source>
        <dbReference type="ARBA" id="ARBA00022801"/>
    </source>
</evidence>
<evidence type="ECO:0000313" key="7">
    <source>
        <dbReference type="Proteomes" id="UP000520198"/>
    </source>
</evidence>
<dbReference type="InterPro" id="IPR002641">
    <property type="entry name" value="PNPLA_dom"/>
</dbReference>
<dbReference type="Pfam" id="PF01734">
    <property type="entry name" value="Patatin"/>
    <property type="match status" value="1"/>
</dbReference>